<gene>
    <name evidence="2" type="ORF">ARN_06010</name>
</gene>
<sequence>YLSFASDQISKKYFTIPHSTRFMLDWMYTNRILFCGWRLIIWFWLCKQQCFDCDKDCNFEEN</sequence>
<feature type="transmembrane region" description="Helical" evidence="1">
    <location>
        <begin position="28"/>
        <end position="45"/>
    </location>
</feature>
<evidence type="ECO:0000256" key="1">
    <source>
        <dbReference type="SAM" id="Phobius"/>
    </source>
</evidence>
<evidence type="ECO:0000313" key="2">
    <source>
        <dbReference type="EMBL" id="CBA71904.1"/>
    </source>
</evidence>
<keyword evidence="1" id="KW-1133">Transmembrane helix</keyword>
<organism evidence="2">
    <name type="scientific">Arsenophonus nasoniae</name>
    <name type="common">son-killer infecting Nasonia vitripennis</name>
    <dbReference type="NCBI Taxonomy" id="638"/>
    <lineage>
        <taxon>Bacteria</taxon>
        <taxon>Pseudomonadati</taxon>
        <taxon>Pseudomonadota</taxon>
        <taxon>Gammaproteobacteria</taxon>
        <taxon>Enterobacterales</taxon>
        <taxon>Morganellaceae</taxon>
        <taxon>Arsenophonus</taxon>
    </lineage>
</organism>
<feature type="non-terminal residue" evidence="2">
    <location>
        <position position="1"/>
    </location>
</feature>
<reference evidence="2" key="1">
    <citation type="journal article" date="2010" name="Insect Mol. Biol.">
        <title>The draft genome sequence of Arsenophonus nasoniae, son-killer bacterium of Nasonia vitripennis, reveals genes associated with virulence and symbiosis.</title>
        <authorList>
            <person name="Wilkes T."/>
            <person name="Darby A.C."/>
            <person name="Choi J."/>
            <person name="Colborne J.K."/>
            <person name="Werren J.H."/>
            <person name="Hurst G.D.D."/>
        </authorList>
    </citation>
    <scope>NUCLEOTIDE SEQUENCE</scope>
</reference>
<dbReference type="AlphaFoldDB" id="D2TWZ8"/>
<dbReference type="EMBL" id="FN545161">
    <property type="protein sequence ID" value="CBA71904.1"/>
    <property type="molecule type" value="Genomic_DNA"/>
</dbReference>
<keyword evidence="1" id="KW-0812">Transmembrane</keyword>
<keyword evidence="1" id="KW-0472">Membrane</keyword>
<accession>D2TWZ8</accession>
<protein>
    <submittedName>
        <fullName evidence="2">Uncharacterized protein</fullName>
    </submittedName>
</protein>
<proteinExistence type="predicted"/>
<name>D2TWZ8_9GAMM</name>